<protein>
    <submittedName>
        <fullName evidence="1">Uncharacterized protein</fullName>
    </submittedName>
</protein>
<organism evidence="1 2">
    <name type="scientific">[Emmonsia] crescens</name>
    <dbReference type="NCBI Taxonomy" id="73230"/>
    <lineage>
        <taxon>Eukaryota</taxon>
        <taxon>Fungi</taxon>
        <taxon>Dikarya</taxon>
        <taxon>Ascomycota</taxon>
        <taxon>Pezizomycotina</taxon>
        <taxon>Eurotiomycetes</taxon>
        <taxon>Eurotiomycetidae</taxon>
        <taxon>Onygenales</taxon>
        <taxon>Ajellomycetaceae</taxon>
        <taxon>Emergomyces</taxon>
    </lineage>
</organism>
<dbReference type="AlphaFoldDB" id="A0A0G2JA19"/>
<gene>
    <name evidence="1" type="ORF">EMCG_09142</name>
</gene>
<accession>A0A0G2JA19</accession>
<dbReference type="Proteomes" id="UP000034164">
    <property type="component" value="Unassembled WGS sequence"/>
</dbReference>
<dbReference type="EMBL" id="LCZI01000720">
    <property type="protein sequence ID" value="KKZ64961.1"/>
    <property type="molecule type" value="Genomic_DNA"/>
</dbReference>
<dbReference type="VEuPathDB" id="FungiDB:EMCG_09142"/>
<comment type="caution">
    <text evidence="1">The sequence shown here is derived from an EMBL/GenBank/DDBJ whole genome shotgun (WGS) entry which is preliminary data.</text>
</comment>
<evidence type="ECO:0000313" key="1">
    <source>
        <dbReference type="EMBL" id="KKZ64961.1"/>
    </source>
</evidence>
<proteinExistence type="predicted"/>
<reference evidence="2" key="1">
    <citation type="journal article" date="2015" name="PLoS Genet.">
        <title>The dynamic genome and transcriptome of the human fungal pathogen Blastomyces and close relative Emmonsia.</title>
        <authorList>
            <person name="Munoz J.F."/>
            <person name="Gauthier G.M."/>
            <person name="Desjardins C.A."/>
            <person name="Gallo J.E."/>
            <person name="Holder J."/>
            <person name="Sullivan T.D."/>
            <person name="Marty A.J."/>
            <person name="Carmen J.C."/>
            <person name="Chen Z."/>
            <person name="Ding L."/>
            <person name="Gujja S."/>
            <person name="Magrini V."/>
            <person name="Misas E."/>
            <person name="Mitreva M."/>
            <person name="Priest M."/>
            <person name="Saif S."/>
            <person name="Whiston E.A."/>
            <person name="Young S."/>
            <person name="Zeng Q."/>
            <person name="Goldman W.E."/>
            <person name="Mardis E.R."/>
            <person name="Taylor J.W."/>
            <person name="McEwen J.G."/>
            <person name="Clay O.K."/>
            <person name="Klein B.S."/>
            <person name="Cuomo C.A."/>
        </authorList>
    </citation>
    <scope>NUCLEOTIDE SEQUENCE [LARGE SCALE GENOMIC DNA]</scope>
    <source>
        <strain evidence="2">UAMH 3008</strain>
    </source>
</reference>
<name>A0A0G2JA19_9EURO</name>
<evidence type="ECO:0000313" key="2">
    <source>
        <dbReference type="Proteomes" id="UP000034164"/>
    </source>
</evidence>
<sequence length="143" mass="15741">MPGAPRHQMQDHVIATIAAVESMREKTMSGRRQEVTVVGPGHLDGIDVVKLPRLVAAKALCMENIMEILLAGTETRETPVDDGLLNIASAVHRLEDVVEARHRLVKRLRFRLPDPSFWNGIIRLARGISKACLTSSEPFLSAA</sequence>